<sequence length="164" mass="19438">MEIERKWLFKSIAAPKGTKILGEYFYKQAYISINPEVRIRSRRKAEDDNFTYALCIKSKGTLERIEVQKELTEKEFNELMVVGNIKEEDFIEKHFYKYSVNNHELTLGVTDIGRSTEFFYGEIEFNSSEDAISFTPPKWFGQEVTDDPQYKMSNFWQKTRIKSK</sequence>
<gene>
    <name evidence="2" type="ORF">AWN73_19805</name>
</gene>
<reference evidence="2 3" key="1">
    <citation type="submission" date="2016-01" db="EMBL/GenBank/DDBJ databases">
        <title>Characterization of the Clostridium difficile lineages that are prevalent in Hong Kong and China.</title>
        <authorList>
            <person name="Kwok J.S.-L."/>
            <person name="Lam W.-Y."/>
            <person name="Ip M."/>
            <person name="Chan T.-F."/>
            <person name="Hawkey P.M."/>
            <person name="Tsui S.K.-W."/>
        </authorList>
    </citation>
    <scope>NUCLEOTIDE SEQUENCE [LARGE SCALE GENOMIC DNA]</scope>
    <source>
        <strain evidence="2 3">300064</strain>
    </source>
</reference>
<accession>A0A2S7F614</accession>
<dbReference type="CDD" id="cd07761">
    <property type="entry name" value="CYTH-like_CthTTM-like"/>
    <property type="match status" value="1"/>
</dbReference>
<dbReference type="Proteomes" id="UP000238081">
    <property type="component" value="Unassembled WGS sequence"/>
</dbReference>
<dbReference type="AlphaFoldDB" id="A0A2S7F614"/>
<dbReference type="OrthoDB" id="9805588at2"/>
<name>A0A2S7F614_CLOBU</name>
<evidence type="ECO:0000313" key="3">
    <source>
        <dbReference type="Proteomes" id="UP000238081"/>
    </source>
</evidence>
<feature type="active site" description="Proton acceptor" evidence="1">
    <location>
        <position position="30"/>
    </location>
</feature>
<evidence type="ECO:0000313" key="2">
    <source>
        <dbReference type="EMBL" id="PPV12141.1"/>
    </source>
</evidence>
<dbReference type="SUPFAM" id="SSF55154">
    <property type="entry name" value="CYTH-like phosphatases"/>
    <property type="match status" value="1"/>
</dbReference>
<dbReference type="KEGG" id="cbut:ATN24_19365"/>
<comment type="caution">
    <text evidence="2">The sequence shown here is derived from an EMBL/GenBank/DDBJ whole genome shotgun (WGS) entry which is preliminary data.</text>
</comment>
<dbReference type="Gene3D" id="2.40.320.10">
    <property type="entry name" value="Hypothetical Protein Pfu-838710-001"/>
    <property type="match status" value="1"/>
</dbReference>
<proteinExistence type="predicted"/>
<dbReference type="InterPro" id="IPR033469">
    <property type="entry name" value="CYTH-like_dom_sf"/>
</dbReference>
<dbReference type="RefSeq" id="WP_003407561.1">
    <property type="nucleotide sequence ID" value="NZ_BTGE01000051.1"/>
</dbReference>
<dbReference type="InterPro" id="IPR012042">
    <property type="entry name" value="NeuTTM/CthTTM-like"/>
</dbReference>
<organism evidence="2 3">
    <name type="scientific">Clostridium butyricum</name>
    <dbReference type="NCBI Taxonomy" id="1492"/>
    <lineage>
        <taxon>Bacteria</taxon>
        <taxon>Bacillati</taxon>
        <taxon>Bacillota</taxon>
        <taxon>Clostridia</taxon>
        <taxon>Eubacteriales</taxon>
        <taxon>Clostridiaceae</taxon>
        <taxon>Clostridium</taxon>
    </lineage>
</organism>
<evidence type="ECO:0000256" key="1">
    <source>
        <dbReference type="PIRSR" id="PIRSR016487-1"/>
    </source>
</evidence>
<protein>
    <submittedName>
        <fullName evidence="2">Adenylate cyclase</fullName>
    </submittedName>
</protein>
<dbReference type="PIRSF" id="PIRSF016487">
    <property type="entry name" value="CYTH_UCP016487"/>
    <property type="match status" value="1"/>
</dbReference>
<dbReference type="EMBL" id="LRDH01000160">
    <property type="protein sequence ID" value="PPV12141.1"/>
    <property type="molecule type" value="Genomic_DNA"/>
</dbReference>